<protein>
    <submittedName>
        <fullName evidence="1">Uncharacterized protein</fullName>
    </submittedName>
</protein>
<gene>
    <name evidence="1" type="ORF">GCWU000324_02468</name>
</gene>
<dbReference type="EMBL" id="ACJW02000003">
    <property type="protein sequence ID" value="EEP68216.1"/>
    <property type="molecule type" value="Genomic_DNA"/>
</dbReference>
<dbReference type="AlphaFoldDB" id="C4GK95"/>
<evidence type="ECO:0000313" key="1">
    <source>
        <dbReference type="EMBL" id="EEP68216.1"/>
    </source>
</evidence>
<proteinExistence type="predicted"/>
<accession>C4GK95</accession>
<evidence type="ECO:0000313" key="2">
    <source>
        <dbReference type="Proteomes" id="UP000003009"/>
    </source>
</evidence>
<keyword evidence="2" id="KW-1185">Reference proteome</keyword>
<sequence>MRQGSLKTECRKECGGECKTAQRSKDASPRNANGCCHTITPKTKGSLKTV</sequence>
<organism evidence="1 2">
    <name type="scientific">Kingella oralis ATCC 51147</name>
    <dbReference type="NCBI Taxonomy" id="629741"/>
    <lineage>
        <taxon>Bacteria</taxon>
        <taxon>Pseudomonadati</taxon>
        <taxon>Pseudomonadota</taxon>
        <taxon>Betaproteobacteria</taxon>
        <taxon>Neisseriales</taxon>
        <taxon>Neisseriaceae</taxon>
        <taxon>Kingella</taxon>
    </lineage>
</organism>
<comment type="caution">
    <text evidence="1">The sequence shown here is derived from an EMBL/GenBank/DDBJ whole genome shotgun (WGS) entry which is preliminary data.</text>
</comment>
<reference evidence="1" key="1">
    <citation type="submission" date="2009-04" db="EMBL/GenBank/DDBJ databases">
        <authorList>
            <person name="Weinstock G."/>
            <person name="Sodergren E."/>
            <person name="Clifton S."/>
            <person name="Fulton L."/>
            <person name="Fulton B."/>
            <person name="Courtney L."/>
            <person name="Fronick C."/>
            <person name="Harrison M."/>
            <person name="Strong C."/>
            <person name="Farmer C."/>
            <person name="Delahaunty K."/>
            <person name="Markovic C."/>
            <person name="Hall O."/>
            <person name="Minx P."/>
            <person name="Tomlinson C."/>
            <person name="Mitreva M."/>
            <person name="Nelson J."/>
            <person name="Hou S."/>
            <person name="Wollam A."/>
            <person name="Pepin K.H."/>
            <person name="Johnson M."/>
            <person name="Bhonagiri V."/>
            <person name="Nash W.E."/>
            <person name="Warren W."/>
            <person name="Chinwalla A."/>
            <person name="Mardis E.R."/>
            <person name="Wilson R.K."/>
        </authorList>
    </citation>
    <scope>NUCLEOTIDE SEQUENCE [LARGE SCALE GENOMIC DNA]</scope>
    <source>
        <strain evidence="1">ATCC 51147</strain>
    </source>
</reference>
<dbReference type="Proteomes" id="UP000003009">
    <property type="component" value="Unassembled WGS sequence"/>
</dbReference>
<dbReference type="HOGENOM" id="CLU_3118786_0_0_4"/>
<name>C4GK95_9NEIS</name>